<evidence type="ECO:0000256" key="8">
    <source>
        <dbReference type="HAMAP-Rule" id="MF_01445"/>
    </source>
</evidence>
<dbReference type="Pfam" id="PF00814">
    <property type="entry name" value="TsaD"/>
    <property type="match status" value="1"/>
</dbReference>
<name>A0A1V5T3I9_9BACT</name>
<comment type="cofactor">
    <cofactor evidence="8">
        <name>Fe(2+)</name>
        <dbReference type="ChEBI" id="CHEBI:29033"/>
    </cofactor>
    <text evidence="8">Binds 1 Fe(2+) ion per subunit.</text>
</comment>
<dbReference type="NCBIfam" id="TIGR00329">
    <property type="entry name" value="gcp_kae1"/>
    <property type="match status" value="1"/>
</dbReference>
<dbReference type="EC" id="2.3.1.234" evidence="8"/>
<dbReference type="CDD" id="cd24133">
    <property type="entry name" value="ASKHA_NBD_TsaD_bac"/>
    <property type="match status" value="1"/>
</dbReference>
<evidence type="ECO:0000256" key="3">
    <source>
        <dbReference type="ARBA" id="ARBA00022694"/>
    </source>
</evidence>
<feature type="binding site" evidence="8">
    <location>
        <position position="111"/>
    </location>
    <ligand>
        <name>Fe cation</name>
        <dbReference type="ChEBI" id="CHEBI:24875"/>
    </ligand>
</feature>
<evidence type="ECO:0000256" key="7">
    <source>
        <dbReference type="ARBA" id="ARBA00048117"/>
    </source>
</evidence>
<evidence type="ECO:0000256" key="2">
    <source>
        <dbReference type="ARBA" id="ARBA00022679"/>
    </source>
</evidence>
<dbReference type="GO" id="GO:0002949">
    <property type="term" value="P:tRNA threonylcarbamoyladenosine modification"/>
    <property type="evidence" value="ECO:0007669"/>
    <property type="project" value="UniProtKB-UniRule"/>
</dbReference>
<comment type="catalytic activity">
    <reaction evidence="7 8">
        <text>L-threonylcarbamoyladenylate + adenosine(37) in tRNA = N(6)-L-threonylcarbamoyladenosine(37) in tRNA + AMP + H(+)</text>
        <dbReference type="Rhea" id="RHEA:37059"/>
        <dbReference type="Rhea" id="RHEA-COMP:10162"/>
        <dbReference type="Rhea" id="RHEA-COMP:10163"/>
        <dbReference type="ChEBI" id="CHEBI:15378"/>
        <dbReference type="ChEBI" id="CHEBI:73682"/>
        <dbReference type="ChEBI" id="CHEBI:74411"/>
        <dbReference type="ChEBI" id="CHEBI:74418"/>
        <dbReference type="ChEBI" id="CHEBI:456215"/>
        <dbReference type="EC" id="2.3.1.234"/>
    </reaction>
</comment>
<proteinExistence type="inferred from homology"/>
<feature type="binding site" evidence="8">
    <location>
        <position position="115"/>
    </location>
    <ligand>
        <name>Fe cation</name>
        <dbReference type="ChEBI" id="CHEBI:24875"/>
    </ligand>
</feature>
<dbReference type="Proteomes" id="UP000485569">
    <property type="component" value="Unassembled WGS sequence"/>
</dbReference>
<protein>
    <recommendedName>
        <fullName evidence="8">tRNA N6-adenosine threonylcarbamoyltransferase</fullName>
        <ecNumber evidence="8">2.3.1.234</ecNumber>
    </recommendedName>
    <alternativeName>
        <fullName evidence="8">N6-L-threonylcarbamoyladenine synthase</fullName>
        <shortName evidence="8">t(6)A synthase</shortName>
    </alternativeName>
    <alternativeName>
        <fullName evidence="8">t(6)A37 threonylcarbamoyladenosine biosynthesis protein TsaD</fullName>
    </alternativeName>
    <alternativeName>
        <fullName evidence="8">tRNA threonylcarbamoyladenosine biosynthesis protein TsaD</fullName>
    </alternativeName>
</protein>
<feature type="binding site" evidence="8">
    <location>
        <position position="167"/>
    </location>
    <ligand>
        <name>substrate</name>
    </ligand>
</feature>
<feature type="binding site" evidence="8">
    <location>
        <position position="276"/>
    </location>
    <ligand>
        <name>substrate</name>
    </ligand>
</feature>
<keyword evidence="5 8" id="KW-0408">Iron</keyword>
<dbReference type="NCBIfam" id="TIGR03723">
    <property type="entry name" value="T6A_TsaD_YgjD"/>
    <property type="match status" value="1"/>
</dbReference>
<dbReference type="HAMAP" id="MF_01445">
    <property type="entry name" value="TsaD"/>
    <property type="match status" value="1"/>
</dbReference>
<feature type="binding site" evidence="8">
    <location>
        <position position="304"/>
    </location>
    <ligand>
        <name>Fe cation</name>
        <dbReference type="ChEBI" id="CHEBI:24875"/>
    </ligand>
</feature>
<comment type="subcellular location">
    <subcellularLocation>
        <location evidence="8">Cytoplasm</location>
    </subcellularLocation>
</comment>
<evidence type="ECO:0000256" key="1">
    <source>
        <dbReference type="ARBA" id="ARBA00022490"/>
    </source>
</evidence>
<dbReference type="InterPro" id="IPR022450">
    <property type="entry name" value="TsaD"/>
</dbReference>
<comment type="caution">
    <text evidence="10">The sequence shown here is derived from an EMBL/GenBank/DDBJ whole genome shotgun (WGS) entry which is preliminary data.</text>
</comment>
<dbReference type="PANTHER" id="PTHR11735:SF6">
    <property type="entry name" value="TRNA N6-ADENOSINE THREONYLCARBAMOYLTRANSFERASE, MITOCHONDRIAL"/>
    <property type="match status" value="1"/>
</dbReference>
<dbReference type="InterPro" id="IPR000905">
    <property type="entry name" value="Gcp-like_dom"/>
</dbReference>
<keyword evidence="4 8" id="KW-0479">Metal-binding</keyword>
<feature type="binding site" evidence="8">
    <location>
        <position position="184"/>
    </location>
    <ligand>
        <name>substrate</name>
    </ligand>
</feature>
<evidence type="ECO:0000259" key="9">
    <source>
        <dbReference type="Pfam" id="PF00814"/>
    </source>
</evidence>
<feature type="binding site" evidence="8">
    <location>
        <position position="180"/>
    </location>
    <ligand>
        <name>substrate</name>
    </ligand>
</feature>
<dbReference type="AlphaFoldDB" id="A0A1V5T3I9"/>
<dbReference type="FunFam" id="3.30.420.40:FF:000040">
    <property type="entry name" value="tRNA N6-adenosine threonylcarbamoyltransferase"/>
    <property type="match status" value="1"/>
</dbReference>
<feature type="domain" description="Gcp-like" evidence="9">
    <location>
        <begin position="23"/>
        <end position="310"/>
    </location>
</feature>
<dbReference type="Gene3D" id="3.30.420.40">
    <property type="match status" value="2"/>
</dbReference>
<comment type="function">
    <text evidence="8">Required for the formation of a threonylcarbamoyl group on adenosine at position 37 (t(6)A37) in tRNAs that read codons beginning with adenine. Is involved in the transfer of the threonylcarbamoyl moiety of threonylcarbamoyl-AMP (TC-AMP) to the N6 group of A37, together with TsaE and TsaB. TsaD likely plays a direct catalytic role in this reaction.</text>
</comment>
<gene>
    <name evidence="8 10" type="primary">tsaD</name>
    <name evidence="10" type="ORF">BWY41_00282</name>
</gene>
<dbReference type="GO" id="GO:0005737">
    <property type="term" value="C:cytoplasm"/>
    <property type="evidence" value="ECO:0007669"/>
    <property type="project" value="UniProtKB-SubCell"/>
</dbReference>
<dbReference type="FunFam" id="3.30.420.40:FF:000012">
    <property type="entry name" value="tRNA N6-adenosine threonylcarbamoyltransferase"/>
    <property type="match status" value="1"/>
</dbReference>
<dbReference type="InterPro" id="IPR043129">
    <property type="entry name" value="ATPase_NBD"/>
</dbReference>
<evidence type="ECO:0000313" key="10">
    <source>
        <dbReference type="EMBL" id="OQA61330.1"/>
    </source>
</evidence>
<dbReference type="SUPFAM" id="SSF53067">
    <property type="entry name" value="Actin-like ATPase domain"/>
    <property type="match status" value="1"/>
</dbReference>
<reference evidence="10" key="1">
    <citation type="submission" date="2017-02" db="EMBL/GenBank/DDBJ databases">
        <title>Delving into the versatile metabolic prowess of the omnipresent phylum Bacteroidetes.</title>
        <authorList>
            <person name="Nobu M.K."/>
            <person name="Mei R."/>
            <person name="Narihiro T."/>
            <person name="Kuroda K."/>
            <person name="Liu W.-T."/>
        </authorList>
    </citation>
    <scope>NUCLEOTIDE SEQUENCE</scope>
    <source>
        <strain evidence="10">ADurb.Bin276</strain>
    </source>
</reference>
<sequence length="338" mass="37239">MYCLAIETSCDDTCVAIIKNGYTILSNVISSQIDIHRRFGGVVPEVASRRHLEYLIPALEQALQQANLTLKEIDLFAITRGPGLTGSLLMGLCMGKTLSILNQKPFIAVNHLEGHLFASRLDHPDITPPFISLIVSGGHTELTVVQDWGKYVHLGRTRDDAAGEVFDKIAKYLNIGYPGGPLIDNRAKNANPTRFHFRGGLEDQENYDFSFSGLKTAVVRMYDQLPDSSKKDENIINDLLASFQRSVVRTLWKKTIRAIKKTGIRRVSLGGGVAANSSLRSLFLQKGFQHNIKVYLPSPTLCTDNAAMIGSSGSFHFSLGKTSPLDLEPDPQLRLGEV</sequence>
<keyword evidence="6 8" id="KW-0012">Acyltransferase</keyword>
<accession>A0A1V5T3I9</accession>
<keyword evidence="1 8" id="KW-0963">Cytoplasm</keyword>
<dbReference type="GO" id="GO:0005506">
    <property type="term" value="F:iron ion binding"/>
    <property type="evidence" value="ECO:0007669"/>
    <property type="project" value="UniProtKB-UniRule"/>
</dbReference>
<dbReference type="EMBL" id="MWBQ01000021">
    <property type="protein sequence ID" value="OQA61330.1"/>
    <property type="molecule type" value="Genomic_DNA"/>
</dbReference>
<dbReference type="InterPro" id="IPR017861">
    <property type="entry name" value="KAE1/TsaD"/>
</dbReference>
<keyword evidence="2 8" id="KW-0808">Transferase</keyword>
<comment type="similarity">
    <text evidence="8">Belongs to the KAE1 / TsaD family.</text>
</comment>
<evidence type="ECO:0000256" key="5">
    <source>
        <dbReference type="ARBA" id="ARBA00023004"/>
    </source>
</evidence>
<evidence type="ECO:0000256" key="6">
    <source>
        <dbReference type="ARBA" id="ARBA00023315"/>
    </source>
</evidence>
<keyword evidence="3 8" id="KW-0819">tRNA processing</keyword>
<organism evidence="10">
    <name type="scientific">Candidatus Atribacter allofermentans</name>
    <dbReference type="NCBI Taxonomy" id="1852833"/>
    <lineage>
        <taxon>Bacteria</taxon>
        <taxon>Pseudomonadati</taxon>
        <taxon>Atribacterota</taxon>
        <taxon>Atribacteria</taxon>
        <taxon>Atribacterales</taxon>
        <taxon>Atribacteraceae</taxon>
        <taxon>Atribacter</taxon>
    </lineage>
</organism>
<dbReference type="PANTHER" id="PTHR11735">
    <property type="entry name" value="TRNA N6-ADENOSINE THREONYLCARBAMOYLTRANSFERASE"/>
    <property type="match status" value="1"/>
</dbReference>
<dbReference type="PRINTS" id="PR00789">
    <property type="entry name" value="OSIALOPTASE"/>
</dbReference>
<feature type="binding site" evidence="8">
    <location>
        <begin position="134"/>
        <end position="138"/>
    </location>
    <ligand>
        <name>substrate</name>
    </ligand>
</feature>
<evidence type="ECO:0000256" key="4">
    <source>
        <dbReference type="ARBA" id="ARBA00022723"/>
    </source>
</evidence>
<dbReference type="GO" id="GO:0061711">
    <property type="term" value="F:tRNA N(6)-L-threonylcarbamoyladenine synthase activity"/>
    <property type="evidence" value="ECO:0007669"/>
    <property type="project" value="UniProtKB-EC"/>
</dbReference>